<proteinExistence type="predicted"/>
<evidence type="ECO:0000313" key="2">
    <source>
        <dbReference type="Proteomes" id="UP001177260"/>
    </source>
</evidence>
<evidence type="ECO:0000313" key="1">
    <source>
        <dbReference type="EMBL" id="KAK1146716.1"/>
    </source>
</evidence>
<name>A0ACC3B8N8_9EURO</name>
<keyword evidence="2" id="KW-1185">Reference proteome</keyword>
<sequence length="198" mass="22395">MWALDMIDTGTAFLLTFQDTESIPDDLRTKLQVFDFMRNFLRYAWSTAQSPSSVVAHSFAGYWQVCPKVDDAYDRGRPPALREIAALEAILVSERRTPEKLDQELLKAVDNLNTVLMRQVGIDMADYWSLPMGSTLAVQIELSSRDMPLPNIQDAMVDFLSNLIEGLDAPVLVQLERGQLQGLSRAETKQLKERVGFR</sequence>
<dbReference type="Proteomes" id="UP001177260">
    <property type="component" value="Unassembled WGS sequence"/>
</dbReference>
<dbReference type="EMBL" id="JAOPJF010000016">
    <property type="protein sequence ID" value="KAK1146716.1"/>
    <property type="molecule type" value="Genomic_DNA"/>
</dbReference>
<organism evidence="1 2">
    <name type="scientific">Aspergillus melleus</name>
    <dbReference type="NCBI Taxonomy" id="138277"/>
    <lineage>
        <taxon>Eukaryota</taxon>
        <taxon>Fungi</taxon>
        <taxon>Dikarya</taxon>
        <taxon>Ascomycota</taxon>
        <taxon>Pezizomycotina</taxon>
        <taxon>Eurotiomycetes</taxon>
        <taxon>Eurotiomycetidae</taxon>
        <taxon>Eurotiales</taxon>
        <taxon>Aspergillaceae</taxon>
        <taxon>Aspergillus</taxon>
        <taxon>Aspergillus subgen. Circumdati</taxon>
    </lineage>
</organism>
<gene>
    <name evidence="1" type="ORF">N8T08_002789</name>
</gene>
<comment type="caution">
    <text evidence="1">The sequence shown here is derived from an EMBL/GenBank/DDBJ whole genome shotgun (WGS) entry which is preliminary data.</text>
</comment>
<reference evidence="1 2" key="1">
    <citation type="journal article" date="2023" name="ACS Omega">
        <title>Identification of the Neoaspergillic Acid Biosynthesis Gene Cluster by Establishing an In Vitro CRISPR-Ribonucleoprotein Genetic System in Aspergillus melleus.</title>
        <authorList>
            <person name="Yuan B."/>
            <person name="Grau M.F."/>
            <person name="Murata R.M."/>
            <person name="Torok T."/>
            <person name="Venkateswaran K."/>
            <person name="Stajich J.E."/>
            <person name="Wang C.C.C."/>
        </authorList>
    </citation>
    <scope>NUCLEOTIDE SEQUENCE [LARGE SCALE GENOMIC DNA]</scope>
    <source>
        <strain evidence="1 2">IMV 1140</strain>
    </source>
</reference>
<protein>
    <submittedName>
        <fullName evidence="1">Uncharacterized protein</fullName>
    </submittedName>
</protein>
<accession>A0ACC3B8N8</accession>